<protein>
    <submittedName>
        <fullName evidence="2">Uncharacterized protein</fullName>
    </submittedName>
</protein>
<sequence length="334" mass="37508">MAPNTAISAQGPSTIIDWTQLLNEEANEWTGKAPKKTSRKNNSSAPYPASDPSATMVKNRSQNITNVGKPKRTRKSAEKPKEPVNEPEKIVPEEPEAPEFPEKKKKIKRIPIPKNETAADMMLRAFDLPDDDSDARGLLIVMSKRPAPECMTSQIIDNSVRMAVTFQMKEFTDKAALYKRPVRQMRCKFCYQEHDTADCSTIPQDEKIATAIQERLCLTCLTRAFHIPVNCGRLKQNHLLCQNKTCGKNREYHHASICNKTETTNSGTGSKIPLVDINLYSLYSLKNGGNEIVKPSNKRSGEHSNHGSYLKAHVTASDGRRQTRQSLEQRTKTK</sequence>
<proteinExistence type="predicted"/>
<feature type="region of interest" description="Disordered" evidence="1">
    <location>
        <begin position="295"/>
        <end position="334"/>
    </location>
</feature>
<accession>A0AAE9DQL4</accession>
<evidence type="ECO:0000256" key="1">
    <source>
        <dbReference type="SAM" id="MobiDB-lite"/>
    </source>
</evidence>
<dbReference type="Proteomes" id="UP000827892">
    <property type="component" value="Chromosome I"/>
</dbReference>
<feature type="region of interest" description="Disordered" evidence="1">
    <location>
        <begin position="26"/>
        <end position="104"/>
    </location>
</feature>
<dbReference type="AlphaFoldDB" id="A0AAE9DQL4"/>
<reference evidence="2 3" key="1">
    <citation type="submission" date="2022-05" db="EMBL/GenBank/DDBJ databases">
        <title>Chromosome-level reference genomes for two strains of Caenorhabditis briggsae: an improved platform for comparative genomics.</title>
        <authorList>
            <person name="Stevens L."/>
            <person name="Andersen E.C."/>
        </authorList>
    </citation>
    <scope>NUCLEOTIDE SEQUENCE [LARGE SCALE GENOMIC DNA]</scope>
    <source>
        <strain evidence="2">QX1410_ONT</strain>
        <tissue evidence="2">Whole-organism</tissue>
    </source>
</reference>
<evidence type="ECO:0000313" key="2">
    <source>
        <dbReference type="EMBL" id="ULU09292.1"/>
    </source>
</evidence>
<feature type="compositionally biased region" description="Low complexity" evidence="1">
    <location>
        <begin position="43"/>
        <end position="54"/>
    </location>
</feature>
<gene>
    <name evidence="2" type="ORF">L3Y34_014010</name>
</gene>
<dbReference type="EMBL" id="CP090891">
    <property type="protein sequence ID" value="ULU09292.1"/>
    <property type="molecule type" value="Genomic_DNA"/>
</dbReference>
<evidence type="ECO:0000313" key="3">
    <source>
        <dbReference type="Proteomes" id="UP000827892"/>
    </source>
</evidence>
<name>A0AAE9DQL4_CAEBR</name>
<organism evidence="2 3">
    <name type="scientific">Caenorhabditis briggsae</name>
    <dbReference type="NCBI Taxonomy" id="6238"/>
    <lineage>
        <taxon>Eukaryota</taxon>
        <taxon>Metazoa</taxon>
        <taxon>Ecdysozoa</taxon>
        <taxon>Nematoda</taxon>
        <taxon>Chromadorea</taxon>
        <taxon>Rhabditida</taxon>
        <taxon>Rhabditina</taxon>
        <taxon>Rhabditomorpha</taxon>
        <taxon>Rhabditoidea</taxon>
        <taxon>Rhabditidae</taxon>
        <taxon>Peloderinae</taxon>
        <taxon>Caenorhabditis</taxon>
    </lineage>
</organism>
<feature type="compositionally biased region" description="Polar residues" evidence="1">
    <location>
        <begin position="56"/>
        <end position="66"/>
    </location>
</feature>
<feature type="compositionally biased region" description="Basic and acidic residues" evidence="1">
    <location>
        <begin position="75"/>
        <end position="92"/>
    </location>
</feature>